<dbReference type="AlphaFoldDB" id="A0A2A2HRB2"/>
<dbReference type="Pfam" id="PF00881">
    <property type="entry name" value="Nitroreductase"/>
    <property type="match status" value="1"/>
</dbReference>
<dbReference type="InterPro" id="IPR000415">
    <property type="entry name" value="Nitroreductase-like"/>
</dbReference>
<dbReference type="InterPro" id="IPR050627">
    <property type="entry name" value="Nitroreductase/BluB"/>
</dbReference>
<evidence type="ECO:0000256" key="1">
    <source>
        <dbReference type="ARBA" id="ARBA00023027"/>
    </source>
</evidence>
<dbReference type="PANTHER" id="PTHR23026:SF125">
    <property type="entry name" value="OXYGEN-INSENSITIVE NAD(P)H NITROREDUCTASE"/>
    <property type="match status" value="1"/>
</dbReference>
<dbReference type="SUPFAM" id="SSF55469">
    <property type="entry name" value="FMN-dependent nitroreductase-like"/>
    <property type="match status" value="1"/>
</dbReference>
<dbReference type="RefSeq" id="WP_095645223.1">
    <property type="nucleotide sequence ID" value="NZ_LMVP01000434.1"/>
</dbReference>
<comment type="caution">
    <text evidence="4">The sequence shown here is derived from an EMBL/GenBank/DDBJ whole genome shotgun (WGS) entry which is preliminary data.</text>
</comment>
<reference evidence="4 5" key="1">
    <citation type="journal article" date="2017" name="BMC Genomics">
        <title>Genomic analysis of methanogenic archaea reveals a shift towards energy conservation.</title>
        <authorList>
            <person name="Gilmore S.P."/>
            <person name="Henske J.K."/>
            <person name="Sexton J.A."/>
            <person name="Solomon K.V."/>
            <person name="Seppala S."/>
            <person name="Yoo J.I."/>
            <person name="Huyett L.M."/>
            <person name="Pressman A."/>
            <person name="Cogan J.Z."/>
            <person name="Kivenson V."/>
            <person name="Peng X."/>
            <person name="Tan Y."/>
            <person name="Valentine D.L."/>
            <person name="O'Malley M.A."/>
        </authorList>
    </citation>
    <scope>NUCLEOTIDE SEQUENCE [LARGE SCALE GENOMIC DNA]</scope>
    <source>
        <strain evidence="4 5">MC-15</strain>
    </source>
</reference>
<protein>
    <submittedName>
        <fullName evidence="4">Nitroreductase</fullName>
    </submittedName>
</protein>
<dbReference type="Gene3D" id="3.40.109.10">
    <property type="entry name" value="NADH Oxidase"/>
    <property type="match status" value="1"/>
</dbReference>
<keyword evidence="5" id="KW-1185">Reference proteome</keyword>
<feature type="domain" description="Nitroreductase" evidence="3">
    <location>
        <begin position="10"/>
        <end position="168"/>
    </location>
</feature>
<dbReference type="PANTHER" id="PTHR23026">
    <property type="entry name" value="NADPH NITROREDUCTASE"/>
    <property type="match status" value="1"/>
</dbReference>
<dbReference type="Proteomes" id="UP000218164">
    <property type="component" value="Unassembled WGS sequence"/>
</dbReference>
<sequence length="188" mass="20985">MIVNETLKIIKQRRSIRSFKDEQIKEEELQAVLEAGLYAPNAGGQAWHFTVIQDTELLNKLNIAAKEAAKHHGLGHLKELGIDETFNCLYGAPTLVIVSGNEQSPIPLDADCAAATQNLLLAAESIGLGSCWIFFVLLAFYSSQGPELRKELKIPEGYKPYYSAVFGYKKDTIIYVPDRKPDLITYIR</sequence>
<feature type="transmembrane region" description="Helical" evidence="2">
    <location>
        <begin position="119"/>
        <end position="141"/>
    </location>
</feature>
<dbReference type="GO" id="GO:0005829">
    <property type="term" value="C:cytosol"/>
    <property type="evidence" value="ECO:0007669"/>
    <property type="project" value="TreeGrafter"/>
</dbReference>
<keyword evidence="2" id="KW-0472">Membrane</keyword>
<gene>
    <name evidence="4" type="ORF">ASJ81_08900</name>
</gene>
<dbReference type="GO" id="GO:0046857">
    <property type="term" value="F:oxidoreductase activity, acting on other nitrogenous compounds as donors, with NAD or NADP as acceptor"/>
    <property type="evidence" value="ECO:0007669"/>
    <property type="project" value="TreeGrafter"/>
</dbReference>
<keyword evidence="2" id="KW-1133">Transmembrane helix</keyword>
<evidence type="ECO:0000259" key="3">
    <source>
        <dbReference type="Pfam" id="PF00881"/>
    </source>
</evidence>
<organism evidence="4 5">
    <name type="scientific">Methanosarcina spelaei</name>
    <dbReference type="NCBI Taxonomy" id="1036679"/>
    <lineage>
        <taxon>Archaea</taxon>
        <taxon>Methanobacteriati</taxon>
        <taxon>Methanobacteriota</taxon>
        <taxon>Stenosarchaea group</taxon>
        <taxon>Methanomicrobia</taxon>
        <taxon>Methanosarcinales</taxon>
        <taxon>Methanosarcinaceae</taxon>
        <taxon>Methanosarcina</taxon>
    </lineage>
</organism>
<evidence type="ECO:0000256" key="2">
    <source>
        <dbReference type="SAM" id="Phobius"/>
    </source>
</evidence>
<proteinExistence type="predicted"/>
<keyword evidence="1" id="KW-0520">NAD</keyword>
<keyword evidence="2" id="KW-0812">Transmembrane</keyword>
<dbReference type="GO" id="GO:0046256">
    <property type="term" value="P:2,4,6-trinitrotoluene catabolic process"/>
    <property type="evidence" value="ECO:0007669"/>
    <property type="project" value="TreeGrafter"/>
</dbReference>
<evidence type="ECO:0000313" key="5">
    <source>
        <dbReference type="Proteomes" id="UP000218164"/>
    </source>
</evidence>
<name>A0A2A2HRB2_9EURY</name>
<accession>A0A2A2HRB2</accession>
<dbReference type="EMBL" id="LMVP01000434">
    <property type="protein sequence ID" value="PAV11850.1"/>
    <property type="molecule type" value="Genomic_DNA"/>
</dbReference>
<dbReference type="InterPro" id="IPR029479">
    <property type="entry name" value="Nitroreductase"/>
</dbReference>
<dbReference type="OrthoDB" id="105365at2157"/>
<evidence type="ECO:0000313" key="4">
    <source>
        <dbReference type="EMBL" id="PAV11850.1"/>
    </source>
</evidence>